<gene>
    <name evidence="1" type="ORF">G3N56_19440</name>
</gene>
<reference evidence="1 2" key="1">
    <citation type="submission" date="2020-02" db="EMBL/GenBank/DDBJ databases">
        <title>Comparative genomics of sulfur disproportionating microorganisms.</title>
        <authorList>
            <person name="Ward L.M."/>
            <person name="Bertran E."/>
            <person name="Johnston D.T."/>
        </authorList>
    </citation>
    <scope>NUCLEOTIDE SEQUENCE [LARGE SCALE GENOMIC DNA]</scope>
    <source>
        <strain evidence="1 2">DSM 3696</strain>
    </source>
</reference>
<accession>A0A7K3NSZ6</accession>
<organism evidence="1 2">
    <name type="scientific">Desulfolutivibrio sulfodismutans</name>
    <dbReference type="NCBI Taxonomy" id="63561"/>
    <lineage>
        <taxon>Bacteria</taxon>
        <taxon>Pseudomonadati</taxon>
        <taxon>Thermodesulfobacteriota</taxon>
        <taxon>Desulfovibrionia</taxon>
        <taxon>Desulfovibrionales</taxon>
        <taxon>Desulfovibrionaceae</taxon>
        <taxon>Desulfolutivibrio</taxon>
    </lineage>
</organism>
<name>A0A7K3NSZ6_9BACT</name>
<evidence type="ECO:0000313" key="2">
    <source>
        <dbReference type="Proteomes" id="UP000469724"/>
    </source>
</evidence>
<sequence length="94" mass="10989">MKRKLKSDMEQVSRFSEEEIARRAASDPDALPTDEAFWMRAVRAEHPAKKQNVTIRLSPGVLEFFKRQGPGYQTRINAVLERYVEIQENQIARR</sequence>
<dbReference type="Proteomes" id="UP000469724">
    <property type="component" value="Unassembled WGS sequence"/>
</dbReference>
<comment type="caution">
    <text evidence="1">The sequence shown here is derived from an EMBL/GenBank/DDBJ whole genome shotgun (WGS) entry which is preliminary data.</text>
</comment>
<dbReference type="AlphaFoldDB" id="A0A7K3NSZ6"/>
<proteinExistence type="predicted"/>
<evidence type="ECO:0000313" key="1">
    <source>
        <dbReference type="EMBL" id="NDY58915.1"/>
    </source>
</evidence>
<dbReference type="Pfam" id="PF14384">
    <property type="entry name" value="BrnA_antitoxin"/>
    <property type="match status" value="1"/>
</dbReference>
<dbReference type="EMBL" id="JAAGRQ010000163">
    <property type="protein sequence ID" value="NDY58915.1"/>
    <property type="molecule type" value="Genomic_DNA"/>
</dbReference>
<protein>
    <submittedName>
        <fullName evidence="1">3-oxoacyl-ACP synthase</fullName>
    </submittedName>
</protein>
<keyword evidence="2" id="KW-1185">Reference proteome</keyword>
<dbReference type="RefSeq" id="WP_163303976.1">
    <property type="nucleotide sequence ID" value="NZ_JAAGRQ010000163.1"/>
</dbReference>
<dbReference type="InterPro" id="IPR025528">
    <property type="entry name" value="BrnA_antitoxin"/>
</dbReference>